<organism evidence="10">
    <name type="scientific">Amycolatopsis sp. FU40</name>
    <dbReference type="NCBI Taxonomy" id="2914159"/>
    <lineage>
        <taxon>Bacteria</taxon>
        <taxon>Bacillati</taxon>
        <taxon>Actinomycetota</taxon>
        <taxon>Actinomycetes</taxon>
        <taxon>Pseudonocardiales</taxon>
        <taxon>Pseudonocardiaceae</taxon>
        <taxon>Amycolatopsis</taxon>
    </lineage>
</organism>
<name>G4XIM4_9PSEU</name>
<gene>
    <name evidence="10" type="primary">apoP</name>
</gene>
<reference evidence="10" key="1">
    <citation type="journal article" date="2011" name="Tetrahedron">
        <title>Biosynthesis of the Apoptolidins in Nocardiopsis sp. FU 40.</title>
        <authorList>
            <person name="Du Y."/>
            <person name="Derewacz D.K."/>
            <person name="Deguire S.M."/>
            <person name="Teske J."/>
            <person name="Ravel J."/>
            <person name="Sulikowski G.A."/>
            <person name="Bachmann B.O."/>
        </authorList>
    </citation>
    <scope>NUCLEOTIDE SEQUENCE</scope>
</reference>
<dbReference type="FunFam" id="1.10.630.10:FF:000018">
    <property type="entry name" value="Cytochrome P450 monooxygenase"/>
    <property type="match status" value="1"/>
</dbReference>
<dbReference type="EMBL" id="JF819834">
    <property type="protein sequence ID" value="AEP40931.1"/>
    <property type="molecule type" value="Genomic_DNA"/>
</dbReference>
<dbReference type="AlphaFoldDB" id="G4XIM4"/>
<evidence type="ECO:0000256" key="7">
    <source>
        <dbReference type="ARBA" id="ARBA00023033"/>
    </source>
</evidence>
<comment type="pathway">
    <text evidence="1">Antibiotic biosynthesis; vancomycin biosynthesis.</text>
</comment>
<dbReference type="PRINTS" id="PR00359">
    <property type="entry name" value="BP450"/>
</dbReference>
<dbReference type="SUPFAM" id="SSF48264">
    <property type="entry name" value="Cytochrome P450"/>
    <property type="match status" value="1"/>
</dbReference>
<keyword evidence="5 9" id="KW-0560">Oxidoreductase</keyword>
<dbReference type="GO" id="GO:0008395">
    <property type="term" value="F:steroid hydroxylase activity"/>
    <property type="evidence" value="ECO:0007669"/>
    <property type="project" value="TreeGrafter"/>
</dbReference>
<evidence type="ECO:0000256" key="3">
    <source>
        <dbReference type="ARBA" id="ARBA00022617"/>
    </source>
</evidence>
<dbReference type="Gene3D" id="1.10.630.10">
    <property type="entry name" value="Cytochrome P450"/>
    <property type="match status" value="1"/>
</dbReference>
<dbReference type="InterPro" id="IPR017972">
    <property type="entry name" value="Cyt_P450_CS"/>
</dbReference>
<dbReference type="GO" id="GO:0006707">
    <property type="term" value="P:cholesterol catabolic process"/>
    <property type="evidence" value="ECO:0007669"/>
    <property type="project" value="TreeGrafter"/>
</dbReference>
<dbReference type="InterPro" id="IPR002397">
    <property type="entry name" value="Cyt_P450_B"/>
</dbReference>
<evidence type="ECO:0000256" key="4">
    <source>
        <dbReference type="ARBA" id="ARBA00022723"/>
    </source>
</evidence>
<keyword evidence="7 9" id="KW-0503">Monooxygenase</keyword>
<proteinExistence type="inferred from homology"/>
<evidence type="ECO:0000256" key="6">
    <source>
        <dbReference type="ARBA" id="ARBA00023004"/>
    </source>
</evidence>
<comment type="similarity">
    <text evidence="2 9">Belongs to the cytochrome P450 family.</text>
</comment>
<comment type="function">
    <text evidence="8">Involved in the coupling of aromatic side chains of the heptapeptide of vancomycin.</text>
</comment>
<keyword evidence="3 9" id="KW-0349">Heme</keyword>
<keyword evidence="6 9" id="KW-0408">Iron</keyword>
<evidence type="ECO:0000256" key="8">
    <source>
        <dbReference type="ARBA" id="ARBA00055433"/>
    </source>
</evidence>
<dbReference type="GO" id="GO:0020037">
    <property type="term" value="F:heme binding"/>
    <property type="evidence" value="ECO:0007669"/>
    <property type="project" value="InterPro"/>
</dbReference>
<dbReference type="PROSITE" id="PS00086">
    <property type="entry name" value="CYTOCHROME_P450"/>
    <property type="match status" value="1"/>
</dbReference>
<dbReference type="RefSeq" id="WP_370648125.1">
    <property type="nucleotide sequence ID" value="NZ_CP091381.1"/>
</dbReference>
<dbReference type="GO" id="GO:0005506">
    <property type="term" value="F:iron ion binding"/>
    <property type="evidence" value="ECO:0007669"/>
    <property type="project" value="InterPro"/>
</dbReference>
<dbReference type="Pfam" id="PF00067">
    <property type="entry name" value="p450"/>
    <property type="match status" value="1"/>
</dbReference>
<evidence type="ECO:0000256" key="2">
    <source>
        <dbReference type="ARBA" id="ARBA00010617"/>
    </source>
</evidence>
<dbReference type="PANTHER" id="PTHR46696:SF4">
    <property type="entry name" value="BIOTIN BIOSYNTHESIS CYTOCHROME P450"/>
    <property type="match status" value="1"/>
</dbReference>
<dbReference type="PANTHER" id="PTHR46696">
    <property type="entry name" value="P450, PUTATIVE (EUROFUNG)-RELATED"/>
    <property type="match status" value="1"/>
</dbReference>
<sequence>MSTDAEYGTTPLRHFWMRGEAPKERVAFDERTGIWSVYGYEETLRIMADTDTFSSGISRVVPELAEFTEGGLTTLDPPRHTKLRKIVSKAFTPRVVSDMESAIQRISEELLDQVEGGRMDLVADFAYPLPVIVIADLLGIPAEERETFRGWVDAMLSGTMDMSLNERSEEYDKEFSRAIENIQNLNSFIAEHAKSRRTAPRDDLLTRLVEAEVDGERLTDQEVTNFAALFLLAGHVTTSALLGNMILCLDQYPQQRKEVRDDRSLVPSAIEEALRMYSPFASISRVTQTEADVAGTKIPADQLVALVLGAANRDERQFADPHVYDIRRDPNPHLAFGRGIHFCIGAPLARLEGRIAMNLLLDRFPDLRCDPDDPPAYLTIPNLTGAQKLPLLLTAEA</sequence>
<dbReference type="InterPro" id="IPR001128">
    <property type="entry name" value="Cyt_P450"/>
</dbReference>
<dbReference type="CDD" id="cd11032">
    <property type="entry name" value="P450_EryK-like"/>
    <property type="match status" value="1"/>
</dbReference>
<protein>
    <submittedName>
        <fullName evidence="10">Cytochrome P450 monooxygenase</fullName>
    </submittedName>
</protein>
<dbReference type="GO" id="GO:0036199">
    <property type="term" value="F:cholest-4-en-3-one 26-monooxygenase activity"/>
    <property type="evidence" value="ECO:0007669"/>
    <property type="project" value="TreeGrafter"/>
</dbReference>
<evidence type="ECO:0000313" key="10">
    <source>
        <dbReference type="EMBL" id="AEP40931.1"/>
    </source>
</evidence>
<dbReference type="InterPro" id="IPR036396">
    <property type="entry name" value="Cyt_P450_sf"/>
</dbReference>
<keyword evidence="4 9" id="KW-0479">Metal-binding</keyword>
<evidence type="ECO:0000256" key="9">
    <source>
        <dbReference type="RuleBase" id="RU000461"/>
    </source>
</evidence>
<evidence type="ECO:0000256" key="1">
    <source>
        <dbReference type="ARBA" id="ARBA00004660"/>
    </source>
</evidence>
<accession>G4XIM4</accession>
<evidence type="ECO:0000256" key="5">
    <source>
        <dbReference type="ARBA" id="ARBA00023002"/>
    </source>
</evidence>